<keyword evidence="5 7" id="KW-0505">Motor protein</keyword>
<dbReference type="PRINTS" id="PR00193">
    <property type="entry name" value="MYOSINHEAVY"/>
</dbReference>
<evidence type="ECO:0000256" key="7">
    <source>
        <dbReference type="PROSITE-ProRule" id="PRU00782"/>
    </source>
</evidence>
<dbReference type="SUPFAM" id="SSF52540">
    <property type="entry name" value="P-loop containing nucleoside triphosphate hydrolases"/>
    <property type="match status" value="1"/>
</dbReference>
<dbReference type="InterPro" id="IPR027417">
    <property type="entry name" value="P-loop_NTPase"/>
</dbReference>
<evidence type="ECO:0000259" key="9">
    <source>
        <dbReference type="PROSITE" id="PS51757"/>
    </source>
</evidence>
<comment type="similarity">
    <text evidence="1 7">Belongs to the TRAFAC class myosin-kinesin ATPase superfamily. Myosin family.</text>
</comment>
<name>A0ABQ8LQV6_LABRO</name>
<comment type="caution">
    <text evidence="10">The sequence shown here is derived from an EMBL/GenBank/DDBJ whole genome shotgun (WGS) entry which is preliminary data.</text>
</comment>
<dbReference type="Gene3D" id="1.20.5.4820">
    <property type="match status" value="1"/>
</dbReference>
<evidence type="ECO:0000256" key="1">
    <source>
        <dbReference type="ARBA" id="ARBA00008314"/>
    </source>
</evidence>
<accession>A0ABQ8LQV6</accession>
<proteinExistence type="inferred from homology"/>
<dbReference type="PANTHER" id="PTHR13140">
    <property type="entry name" value="MYOSIN"/>
    <property type="match status" value="1"/>
</dbReference>
<dbReference type="PANTHER" id="PTHR13140:SF381">
    <property type="entry name" value="UNCONVENTIONAL MYOSIN-IG"/>
    <property type="match status" value="1"/>
</dbReference>
<organism evidence="10 11">
    <name type="scientific">Labeo rohita</name>
    <name type="common">Indian major carp</name>
    <name type="synonym">Cyprinus rohita</name>
    <dbReference type="NCBI Taxonomy" id="84645"/>
    <lineage>
        <taxon>Eukaryota</taxon>
        <taxon>Metazoa</taxon>
        <taxon>Chordata</taxon>
        <taxon>Craniata</taxon>
        <taxon>Vertebrata</taxon>
        <taxon>Euteleostomi</taxon>
        <taxon>Actinopterygii</taxon>
        <taxon>Neopterygii</taxon>
        <taxon>Teleostei</taxon>
        <taxon>Ostariophysi</taxon>
        <taxon>Cypriniformes</taxon>
        <taxon>Cyprinidae</taxon>
        <taxon>Labeoninae</taxon>
        <taxon>Labeonini</taxon>
        <taxon>Labeo</taxon>
    </lineage>
</organism>
<evidence type="ECO:0000256" key="5">
    <source>
        <dbReference type="ARBA" id="ARBA00023175"/>
    </source>
</evidence>
<evidence type="ECO:0000256" key="2">
    <source>
        <dbReference type="ARBA" id="ARBA00022741"/>
    </source>
</evidence>
<evidence type="ECO:0000259" key="8">
    <source>
        <dbReference type="PROSITE" id="PS51456"/>
    </source>
</evidence>
<dbReference type="InterPro" id="IPR036961">
    <property type="entry name" value="Kinesin_motor_dom_sf"/>
</dbReference>
<comment type="caution">
    <text evidence="7">Lacks conserved residue(s) required for the propagation of feature annotation.</text>
</comment>
<evidence type="ECO:0000256" key="4">
    <source>
        <dbReference type="ARBA" id="ARBA00023123"/>
    </source>
</evidence>
<evidence type="ECO:0000313" key="11">
    <source>
        <dbReference type="Proteomes" id="UP000830375"/>
    </source>
</evidence>
<dbReference type="EMBL" id="JACTAM010000019">
    <property type="protein sequence ID" value="KAI2652636.1"/>
    <property type="molecule type" value="Genomic_DNA"/>
</dbReference>
<feature type="domain" description="TH1" evidence="9">
    <location>
        <begin position="812"/>
        <end position="1011"/>
    </location>
</feature>
<dbReference type="Gene3D" id="1.20.58.530">
    <property type="match status" value="1"/>
</dbReference>
<dbReference type="SMART" id="SM00242">
    <property type="entry name" value="MYSc"/>
    <property type="match status" value="1"/>
</dbReference>
<keyword evidence="2 7" id="KW-0547">Nucleotide-binding</keyword>
<evidence type="ECO:0000256" key="6">
    <source>
        <dbReference type="ARBA" id="ARBA00023203"/>
    </source>
</evidence>
<dbReference type="Gene3D" id="1.20.120.720">
    <property type="entry name" value="Myosin VI head, motor domain, U50 subdomain"/>
    <property type="match status" value="2"/>
</dbReference>
<feature type="binding site" evidence="7">
    <location>
        <begin position="172"/>
        <end position="179"/>
    </location>
    <ligand>
        <name>ATP</name>
        <dbReference type="ChEBI" id="CHEBI:30616"/>
    </ligand>
</feature>
<evidence type="ECO:0000256" key="3">
    <source>
        <dbReference type="ARBA" id="ARBA00022840"/>
    </source>
</evidence>
<dbReference type="Pfam" id="PF06017">
    <property type="entry name" value="Myosin_TH1"/>
    <property type="match status" value="1"/>
</dbReference>
<keyword evidence="6 7" id="KW-0009">Actin-binding</keyword>
<sequence length="1160" mass="132896">MTCWSLQTAVITDFTQLSLRSCNDKDVGHTHSTFVSSTGLERTTVSAGFLCLSCHLPLFSPSNRPSDPAGMAELEGLEFGKSDFVLLDEVTMEQFMENLKLRFEKGRIYTFIGEVVVSVNPYKHLDIYGKEVIEDYRGRELYENPPHLYAVADAAYKAMKRRAKDTCIVISGESGAGKTEASKYIMQYIAAITNPSQRAEVESVKNVLLKSNCVLEAFGNAKTNRNDNSSRFGKYMDINFNFNGDPTGGHINNYLLEKSRVVQQHEGERNFHSFYQVLRGGSDDLLKSLCLQRDPAEYAYTSQGAAVTLASNNDSLCHKAVMAALKVIGFTAEEISSIYKILSTILHLHISELTSTEPENTRKALLYRTVATGGGEVIEKGHNEQEASYGRDAFAKALYERLFGWIVGRINSVIEVKDYNPALHGKNTVIGVLDIYGFEIFDNNSFEQFCINYCNEKLQQLFIELILRQEQDEYQREGITWQHIEYFNNQIIVDLVEQPHKGIISILDEACLTAGKVTDTVCLDSMNKKLGQHPHYTSRKLCPADKTMEFNRDFRIRHYAGDVTSDPVLKEMWPDGKMSITEEPYYVRCIKPNEVKSPLLFDDGRCQHQVAYLGLLENVRVRRAGFAYRQPYARFLQRYKMTCEYTWPNHLMSSDQEAVEAIVNQHGFEDDVAYGHTKLFVRTPRTLFTLEQERAALIPILVLFLQKVWRGALARMRCRKIRAIYTIMAHYKCYKVKAHFWEVERRFTNVRNMADYGKSVEWPTPPAALAQFHRITQHLYRRWWARQLIKNIPPSDMAEVRAKVAALSALSGERVDWGYSRAWERDYLANAKDSPLTSSNFVRITKELKNKDQYSQVLFSCSVRMLNWFNNTKDRALLITDKHIYRMEPKKHFKMRYSERGIWTHTAALQSELPITITYTHTLNLQFYPYLYVSHVFSGNRTRRLRERNGDKRLGTARFEYSKDIRIAQEKIVRQKKSLIFLKIFFKDFISKPEHVCVCLNKTQCRVSRPTLISQNLRQQGQPHVPQGAERLTCACVFVYAHMFVCANVVSVSVTSGSDQMVALHTASQDDLLVHLQRGQLNPNQDRVGELIPTYPIITCCSLEDCSVTHILAYTHMHPCCEMLIHAMAFLGSSQNRPRGRCGVCVSQWVSVITAPARLL</sequence>
<reference evidence="10 11" key="1">
    <citation type="submission" date="2022-01" db="EMBL/GenBank/DDBJ databases">
        <title>A high-quality chromosome-level genome assembly of rohu carp, Labeo rohita.</title>
        <authorList>
            <person name="Arick M.A. II"/>
            <person name="Hsu C.-Y."/>
            <person name="Magbanua Z."/>
            <person name="Pechanova O."/>
            <person name="Grover C."/>
            <person name="Miller E."/>
            <person name="Thrash A."/>
            <person name="Ezzel L."/>
            <person name="Alam S."/>
            <person name="Benzie J."/>
            <person name="Hamilton M."/>
            <person name="Karsi A."/>
            <person name="Lawrence M.L."/>
            <person name="Peterson D.G."/>
        </authorList>
    </citation>
    <scope>NUCLEOTIDE SEQUENCE [LARGE SCALE GENOMIC DNA]</scope>
    <source>
        <strain evidence="11">BAU-BD-2019</strain>
        <tissue evidence="10">Blood</tissue>
    </source>
</reference>
<feature type="domain" description="Myosin motor" evidence="8">
    <location>
        <begin position="79"/>
        <end position="564"/>
    </location>
</feature>
<keyword evidence="11" id="KW-1185">Reference proteome</keyword>
<dbReference type="InterPro" id="IPR036072">
    <property type="entry name" value="MYSc_Myo1"/>
</dbReference>
<dbReference type="Pfam" id="PF00063">
    <property type="entry name" value="Myosin_head"/>
    <property type="match status" value="3"/>
</dbReference>
<dbReference type="Gene3D" id="1.10.10.820">
    <property type="match status" value="1"/>
</dbReference>
<dbReference type="Proteomes" id="UP000830375">
    <property type="component" value="Unassembled WGS sequence"/>
</dbReference>
<dbReference type="PROSITE" id="PS51456">
    <property type="entry name" value="MYOSIN_MOTOR"/>
    <property type="match status" value="2"/>
</dbReference>
<dbReference type="InterPro" id="IPR010926">
    <property type="entry name" value="Myosin_TH1"/>
</dbReference>
<dbReference type="InterPro" id="IPR001609">
    <property type="entry name" value="Myosin_head_motor_dom-like"/>
</dbReference>
<feature type="domain" description="Myosin motor" evidence="8">
    <location>
        <begin position="581"/>
        <end position="695"/>
    </location>
</feature>
<gene>
    <name evidence="10" type="ORF">H4Q32_005888</name>
</gene>
<protein>
    <submittedName>
        <fullName evidence="10">Unconventional myosin-Ig</fullName>
    </submittedName>
</protein>
<dbReference type="Gene3D" id="3.40.850.10">
    <property type="entry name" value="Kinesin motor domain"/>
    <property type="match status" value="2"/>
</dbReference>
<evidence type="ECO:0000313" key="10">
    <source>
        <dbReference type="EMBL" id="KAI2652636.1"/>
    </source>
</evidence>
<dbReference type="CDD" id="cd01378">
    <property type="entry name" value="MYSc_Myo1"/>
    <property type="match status" value="1"/>
</dbReference>
<dbReference type="PROSITE" id="PS51757">
    <property type="entry name" value="TH1"/>
    <property type="match status" value="1"/>
</dbReference>
<keyword evidence="4 7" id="KW-0518">Myosin</keyword>
<keyword evidence="3 7" id="KW-0067">ATP-binding</keyword>